<evidence type="ECO:0008006" key="4">
    <source>
        <dbReference type="Google" id="ProtNLM"/>
    </source>
</evidence>
<dbReference type="Proteomes" id="UP000829476">
    <property type="component" value="Chromosome"/>
</dbReference>
<dbReference type="EMBL" id="CP094326">
    <property type="protein sequence ID" value="UNY98820.1"/>
    <property type="molecule type" value="Genomic_DNA"/>
</dbReference>
<proteinExistence type="predicted"/>
<organism evidence="2 3">
    <name type="scientific">Zhouia spongiae</name>
    <dbReference type="NCBI Taxonomy" id="2202721"/>
    <lineage>
        <taxon>Bacteria</taxon>
        <taxon>Pseudomonadati</taxon>
        <taxon>Bacteroidota</taxon>
        <taxon>Flavobacteriia</taxon>
        <taxon>Flavobacteriales</taxon>
        <taxon>Flavobacteriaceae</taxon>
        <taxon>Zhouia</taxon>
    </lineage>
</organism>
<feature type="chain" id="PRO_5045817793" description="Lipocalin-like domain-containing protein" evidence="1">
    <location>
        <begin position="23"/>
        <end position="139"/>
    </location>
</feature>
<gene>
    <name evidence="2" type="ORF">MQE36_00350</name>
</gene>
<feature type="signal peptide" evidence="1">
    <location>
        <begin position="1"/>
        <end position="22"/>
    </location>
</feature>
<accession>A0ABY3YLV6</accession>
<evidence type="ECO:0000313" key="2">
    <source>
        <dbReference type="EMBL" id="UNY98820.1"/>
    </source>
</evidence>
<evidence type="ECO:0000313" key="3">
    <source>
        <dbReference type="Proteomes" id="UP000829476"/>
    </source>
</evidence>
<evidence type="ECO:0000256" key="1">
    <source>
        <dbReference type="SAM" id="SignalP"/>
    </source>
</evidence>
<dbReference type="RefSeq" id="WP_242937226.1">
    <property type="nucleotide sequence ID" value="NZ_CP094326.1"/>
</dbReference>
<sequence>MKPSLITLILILVFNSCSTPVAEQVKQLNGYWEIEKVELPSGETKTYGINRTVDYIELKNDTSGIRTKLSPKIDGSFISNNNYEIFSLINKEGKLYMIYNTPFSKWEEEILKVDKDQLIVINTEKLKYFYKRYQKLSID</sequence>
<keyword evidence="3" id="KW-1185">Reference proteome</keyword>
<protein>
    <recommendedName>
        <fullName evidence="4">Lipocalin-like domain-containing protein</fullName>
    </recommendedName>
</protein>
<reference evidence="2 3" key="1">
    <citation type="journal article" date="2018" name="Int. J. Syst. Evol. Microbiol.">
        <title>Zhouia spongiae sp. nov., isolated from a marine sponge.</title>
        <authorList>
            <person name="Zhuang L."/>
            <person name="Lin B."/>
            <person name="Qin F."/>
            <person name="Luo L."/>
        </authorList>
    </citation>
    <scope>NUCLEOTIDE SEQUENCE [LARGE SCALE GENOMIC DNA]</scope>
    <source>
        <strain evidence="2 3">HN-Y44</strain>
    </source>
</reference>
<name>A0ABY3YLV6_9FLAO</name>
<keyword evidence="1" id="KW-0732">Signal</keyword>